<dbReference type="GO" id="GO:0000290">
    <property type="term" value="P:deadenylation-dependent decapping of nuclear-transcribed mRNA"/>
    <property type="evidence" value="ECO:0007669"/>
    <property type="project" value="InterPro"/>
</dbReference>
<dbReference type="WBParaSite" id="EVEC_0000663801-mRNA-1">
    <property type="protein sequence ID" value="EVEC_0000663801-mRNA-1"/>
    <property type="gene ID" value="EVEC_0000663801"/>
</dbReference>
<reference evidence="3 4" key="2">
    <citation type="submission" date="2018-10" db="EMBL/GenBank/DDBJ databases">
        <authorList>
            <consortium name="Pathogen Informatics"/>
        </authorList>
    </citation>
    <scope>NUCLEOTIDE SEQUENCE [LARGE SCALE GENOMIC DNA]</scope>
</reference>
<name>A0A0N4V8G2_ENTVE</name>
<dbReference type="GO" id="GO:0000932">
    <property type="term" value="C:P-body"/>
    <property type="evidence" value="ECO:0007669"/>
    <property type="project" value="UniProtKB-SubCell"/>
</dbReference>
<evidence type="ECO:0000256" key="2">
    <source>
        <dbReference type="ARBA" id="ARBA00022490"/>
    </source>
</evidence>
<dbReference type="AlphaFoldDB" id="A0A0N4V8G2"/>
<gene>
    <name evidence="3" type="ORF">EVEC_LOCUS6212</name>
</gene>
<dbReference type="InterPro" id="IPR039900">
    <property type="entry name" value="Pat1-like"/>
</dbReference>
<protein>
    <submittedName>
        <fullName evidence="5">PAT1 domain-containing protein</fullName>
    </submittedName>
</protein>
<accession>A0A0N4V8G2</accession>
<dbReference type="EMBL" id="UXUI01008421">
    <property type="protein sequence ID" value="VDD91461.1"/>
    <property type="molecule type" value="Genomic_DNA"/>
</dbReference>
<dbReference type="GO" id="GO:0033962">
    <property type="term" value="P:P-body assembly"/>
    <property type="evidence" value="ECO:0007669"/>
    <property type="project" value="TreeGrafter"/>
</dbReference>
<evidence type="ECO:0000313" key="3">
    <source>
        <dbReference type="EMBL" id="VDD91461.1"/>
    </source>
</evidence>
<evidence type="ECO:0000256" key="1">
    <source>
        <dbReference type="ARBA" id="ARBA00004201"/>
    </source>
</evidence>
<keyword evidence="2" id="KW-0963">Cytoplasm</keyword>
<dbReference type="STRING" id="51028.A0A0N4V8G2"/>
<dbReference type="PANTHER" id="PTHR21551:SF0">
    <property type="entry name" value="PROTEIN ASSOCIATED WITH TOPO II RELATED-1, ISOFORM A"/>
    <property type="match status" value="1"/>
</dbReference>
<evidence type="ECO:0000313" key="5">
    <source>
        <dbReference type="WBParaSite" id="EVEC_0000663801-mRNA-1"/>
    </source>
</evidence>
<evidence type="ECO:0000313" key="4">
    <source>
        <dbReference type="Proteomes" id="UP000274131"/>
    </source>
</evidence>
<sequence>MSRLDLNGLRPNCMSNEDEDFTFGIPLEEEIERSPTPCEEIDAINTETFGEDISGADFDDLEVYSKQVRFRFLEIRCFVLDYMIFFHSYISYIFQTAGLKLDDYEADWENEPSCSISAPDPSQLPDPTFDSVSDMFTNSYYSYSGSGANDVPYPSSYELNLGTVDSLFANNVKNKDSSIWGTPGLSSVITRSALDFINNRDSGAASSSYMNIKSEDNFNNSSASAALSAKKPDLAGFPRNAVTVEELERQQLNEMKNKKLPGVPQGAIALEDLERQILTSAPPVKEEPKPLEVNVTSEMEPPVAPKFPLSPQMPFSFPVVRPMMPPFMLSVLRARMVGQLMENPTGFPLMPPQMPMGFFETMARNSNAMGGFRFPVPHQMPGIPFPPFPSAMQPNRPRMNHIRSPVSPRGPFYPPNQSSGGGKTAVYREPHFRKTRLPSIKTISDFAFDPYAGFMSKKEREWLIKIQLLQCQGTGNPYDDDYYYTTWKERKLSLKNSSNELVSEKAECDLRAAGGSGNHYVPPTFVGSLGKPSLSTVNNPRQVVRNLRYDGSEDDDRANVKVSSQKRFRALLMLTENIAAYVLECEDCKRHLNSAALADEMREHFDEELKSRLDSLSKCMCSERLPKILSLNKGRHMLVRTFSLLDSSQQLLLFEALISKSLSTTLKVIPEDELLLSVAPAFISYLMQLSEDKLVVIFCSFVVEDVLTQPSNLSNKFLSELVMTLLFCLSRKRVVLGNQCAPSPLYSYFYGRNSPLQLSGNWCSGEGRIIKFSESDVLSFRRWLEMQFQRYPGCNGFVLISKL</sequence>
<dbReference type="PANTHER" id="PTHR21551">
    <property type="entry name" value="TOPOISOMERASE II-ASSOCIATED PROTEIN PAT1"/>
    <property type="match status" value="1"/>
</dbReference>
<organism evidence="5">
    <name type="scientific">Enterobius vermicularis</name>
    <name type="common">Human pinworm</name>
    <dbReference type="NCBI Taxonomy" id="51028"/>
    <lineage>
        <taxon>Eukaryota</taxon>
        <taxon>Metazoa</taxon>
        <taxon>Ecdysozoa</taxon>
        <taxon>Nematoda</taxon>
        <taxon>Chromadorea</taxon>
        <taxon>Rhabditida</taxon>
        <taxon>Spirurina</taxon>
        <taxon>Oxyuridomorpha</taxon>
        <taxon>Oxyuroidea</taxon>
        <taxon>Oxyuridae</taxon>
        <taxon>Enterobius</taxon>
    </lineage>
</organism>
<dbReference type="OrthoDB" id="74835at2759"/>
<dbReference type="Proteomes" id="UP000274131">
    <property type="component" value="Unassembled WGS sequence"/>
</dbReference>
<keyword evidence="4" id="KW-1185">Reference proteome</keyword>
<reference evidence="5" key="1">
    <citation type="submission" date="2017-02" db="UniProtKB">
        <authorList>
            <consortium name="WormBaseParasite"/>
        </authorList>
    </citation>
    <scope>IDENTIFICATION</scope>
</reference>
<proteinExistence type="predicted"/>
<comment type="subcellular location">
    <subcellularLocation>
        <location evidence="1">Cytoplasm</location>
        <location evidence="1">P-body</location>
    </subcellularLocation>
</comment>
<dbReference type="GO" id="GO:0003723">
    <property type="term" value="F:RNA binding"/>
    <property type="evidence" value="ECO:0007669"/>
    <property type="project" value="TreeGrafter"/>
</dbReference>